<keyword evidence="2" id="KW-1185">Reference proteome</keyword>
<evidence type="ECO:0000313" key="1">
    <source>
        <dbReference type="EMBL" id="CCD69189.1"/>
    </source>
</evidence>
<dbReference type="RefSeq" id="NP_001254122.1">
    <property type="nucleotide sequence ID" value="NM_001267193.1"/>
</dbReference>
<dbReference type="Bgee" id="WBGene00206521">
    <property type="expression patterns" value="Expressed in pharyngeal muscle cell (C elegans) and 3 other cell types or tissues"/>
</dbReference>
<dbReference type="AlphaFoldDB" id="G4SCX9"/>
<dbReference type="PaxDb" id="6239-T02G5.15"/>
<proteinExistence type="predicted"/>
<dbReference type="WormBase" id="T02G5.15">
    <property type="protein sequence ID" value="CE46266"/>
    <property type="gene ID" value="WBGene00206521"/>
</dbReference>
<dbReference type="KEGG" id="cel:CELE_T02G5.15"/>
<accession>G4SCX9</accession>
<name>G4SCX9_CAEEL</name>
<dbReference type="InParanoid" id="G4SCX9"/>
<dbReference type="Proteomes" id="UP000001940">
    <property type="component" value="Chromosome II"/>
</dbReference>
<reference evidence="1 2" key="1">
    <citation type="journal article" date="1998" name="Science">
        <title>Genome sequence of the nematode C. elegans: a platform for investigating biology.</title>
        <authorList>
            <consortium name="The C. elegans sequencing consortium"/>
            <person name="Sulson J.E."/>
            <person name="Waterston R."/>
        </authorList>
    </citation>
    <scope>NUCLEOTIDE SEQUENCE [LARGE SCALE GENOMIC DNA]</scope>
    <source>
        <strain evidence="1 2">Bristol N2</strain>
    </source>
</reference>
<gene>
    <name evidence="1" type="ORF">CELE_T02G5.15</name>
    <name evidence="1 3" type="ORF">T02G5.15</name>
</gene>
<evidence type="ECO:0000313" key="3">
    <source>
        <dbReference type="WormBase" id="T02G5.15"/>
    </source>
</evidence>
<sequence>MMHYSKRNEDKIQFEIQFILFCMKGLDETHETQWHMMLKLVKLQHFVPDLIHIHPKKGSQVFG</sequence>
<dbReference type="AGR" id="WB:WBGene00206521"/>
<dbReference type="GeneID" id="13185665"/>
<dbReference type="CTD" id="13185665"/>
<dbReference type="HOGENOM" id="CLU_2887864_0_0_1"/>
<evidence type="ECO:0000313" key="2">
    <source>
        <dbReference type="Proteomes" id="UP000001940"/>
    </source>
</evidence>
<protein>
    <submittedName>
        <fullName evidence="1">Uncharacterized protein</fullName>
    </submittedName>
</protein>
<organism evidence="1 2">
    <name type="scientific">Caenorhabditis elegans</name>
    <dbReference type="NCBI Taxonomy" id="6239"/>
    <lineage>
        <taxon>Eukaryota</taxon>
        <taxon>Metazoa</taxon>
        <taxon>Ecdysozoa</taxon>
        <taxon>Nematoda</taxon>
        <taxon>Chromadorea</taxon>
        <taxon>Rhabditida</taxon>
        <taxon>Rhabditina</taxon>
        <taxon>Rhabditomorpha</taxon>
        <taxon>Rhabditoidea</taxon>
        <taxon>Rhabditidae</taxon>
        <taxon>Peloderinae</taxon>
        <taxon>Caenorhabditis</taxon>
    </lineage>
</organism>
<dbReference type="EMBL" id="BX284602">
    <property type="protein sequence ID" value="CCD69189.1"/>
    <property type="molecule type" value="Genomic_DNA"/>
</dbReference>